<dbReference type="Proteomes" id="UP000241462">
    <property type="component" value="Unassembled WGS sequence"/>
</dbReference>
<feature type="signal peptide" evidence="2">
    <location>
        <begin position="1"/>
        <end position="20"/>
    </location>
</feature>
<keyword evidence="4" id="KW-1185">Reference proteome</keyword>
<evidence type="ECO:0000256" key="1">
    <source>
        <dbReference type="SAM" id="MobiDB-lite"/>
    </source>
</evidence>
<evidence type="ECO:0000256" key="2">
    <source>
        <dbReference type="SAM" id="SignalP"/>
    </source>
</evidence>
<accession>A0A2T3A7B7</accession>
<protein>
    <recommendedName>
        <fullName evidence="5">Ig-like domain-containing protein</fullName>
    </recommendedName>
</protein>
<dbReference type="AlphaFoldDB" id="A0A2T3A7B7"/>
<proteinExistence type="predicted"/>
<name>A0A2T3A7B7_9PEZI</name>
<organism evidence="3 4">
    <name type="scientific">Coniella lustricola</name>
    <dbReference type="NCBI Taxonomy" id="2025994"/>
    <lineage>
        <taxon>Eukaryota</taxon>
        <taxon>Fungi</taxon>
        <taxon>Dikarya</taxon>
        <taxon>Ascomycota</taxon>
        <taxon>Pezizomycotina</taxon>
        <taxon>Sordariomycetes</taxon>
        <taxon>Sordariomycetidae</taxon>
        <taxon>Diaporthales</taxon>
        <taxon>Schizoparmaceae</taxon>
        <taxon>Coniella</taxon>
    </lineage>
</organism>
<feature type="region of interest" description="Disordered" evidence="1">
    <location>
        <begin position="248"/>
        <end position="278"/>
    </location>
</feature>
<evidence type="ECO:0008006" key="5">
    <source>
        <dbReference type="Google" id="ProtNLM"/>
    </source>
</evidence>
<gene>
    <name evidence="3" type="ORF">BD289DRAFT_264266</name>
</gene>
<evidence type="ECO:0000313" key="4">
    <source>
        <dbReference type="Proteomes" id="UP000241462"/>
    </source>
</evidence>
<reference evidence="3 4" key="1">
    <citation type="journal article" date="2018" name="Mycol. Prog.">
        <title>Coniella lustricola, a new species from submerged detritus.</title>
        <authorList>
            <person name="Raudabaugh D.B."/>
            <person name="Iturriaga T."/>
            <person name="Carver A."/>
            <person name="Mondo S."/>
            <person name="Pangilinan J."/>
            <person name="Lipzen A."/>
            <person name="He G."/>
            <person name="Amirebrahimi M."/>
            <person name="Grigoriev I.V."/>
            <person name="Miller A.N."/>
        </authorList>
    </citation>
    <scope>NUCLEOTIDE SEQUENCE [LARGE SCALE GENOMIC DNA]</scope>
    <source>
        <strain evidence="3 4">B22-T-1</strain>
    </source>
</reference>
<evidence type="ECO:0000313" key="3">
    <source>
        <dbReference type="EMBL" id="PSR84251.1"/>
    </source>
</evidence>
<feature type="chain" id="PRO_5015536652" description="Ig-like domain-containing protein" evidence="2">
    <location>
        <begin position="21"/>
        <end position="376"/>
    </location>
</feature>
<keyword evidence="2" id="KW-0732">Signal</keyword>
<feature type="compositionally biased region" description="Low complexity" evidence="1">
    <location>
        <begin position="248"/>
        <end position="270"/>
    </location>
</feature>
<dbReference type="EMBL" id="KZ678446">
    <property type="protein sequence ID" value="PSR84251.1"/>
    <property type="molecule type" value="Genomic_DNA"/>
</dbReference>
<dbReference type="InParanoid" id="A0A2T3A7B7"/>
<sequence>MHIVLLSSLIAAAAISMATAASGTQGAAALPLSHHHYLVEIRQTPHASSSSVNVTVPSTVEDGIQTECKTCPYKLCTNVAAYEYGHTTNLTCWTEGDKIVDTTTWFKTTDDCYVTEWDLVEGNYTEVLSYCGSVEQTYTTGPSKTVYNTECNIIPEFVESEEDHTKMYQPEVDLTLTCFTNEGEAVLGNTVWYKTLSNCYVPEAEIEFVDATLDDCGPIPFMEAKMREPDPEASGVAQPVPLVASSSAFGGASTSTSPSTTTTSTTAPGPLLARKDTDRAGSSKRWLYITQIGDDFADCLSHPDSSSSKVKQYPFGGYVIVQCAGYSENEADNDQIYLYTEDFCWINDTLTDPQLIDDEERSEFYPNCNLFVDTEV</sequence>
<dbReference type="OrthoDB" id="5358886at2759"/>